<reference evidence="3 4" key="1">
    <citation type="submission" date="2020-08" db="EMBL/GenBank/DDBJ databases">
        <title>Bridging the membrane lipid divide: bacteria of the FCB group superphylum have the potential to synthesize archaeal ether lipids.</title>
        <authorList>
            <person name="Villanueva L."/>
            <person name="Von Meijenfeldt F.A.B."/>
            <person name="Westbye A.B."/>
            <person name="Yadav S."/>
            <person name="Hopmans E.C."/>
            <person name="Dutilh B.E."/>
            <person name="Sinninghe Damste J.S."/>
        </authorList>
    </citation>
    <scope>NUCLEOTIDE SEQUENCE [LARGE SCALE GENOMIC DNA]</scope>
    <source>
        <strain evidence="3">NIOZ-UU27</strain>
    </source>
</reference>
<keyword evidence="1" id="KW-0812">Transmembrane</keyword>
<evidence type="ECO:0000256" key="1">
    <source>
        <dbReference type="SAM" id="Phobius"/>
    </source>
</evidence>
<accession>A0A8J6MZW8</accession>
<keyword evidence="1" id="KW-1133">Transmembrane helix</keyword>
<sequence length="323" mass="37447">MLLPSLSVVTPSLNQGGFIGRTIWSVLNQDIPGLEYVIIDGGSDDETLKILRRFEGRVRWVSEEDKGQADAVNKGIKATKGDIIGWLNSDDIYYPDALKTVLAFFHEHAEVDIIYGDGNHIDTEDRIIETYHTLPWDPERLKSFCFLCQPAVFFRRNVVSRFGLLDERLQYCLDYEFWLRIAARGARFTYIRQTLAATRLHPVSKTLGQRMKVIHETMDMLHQRLGYVPDEWLLSYARVSLNREGERRLTGGRLDTLLPEPTKDNFAGKRLRTVFMSALFAMSAVFISLFASLRWNRRITWNMLRIQYGWIRSHSLSLLRRLS</sequence>
<dbReference type="Pfam" id="PF00535">
    <property type="entry name" value="Glycos_transf_2"/>
    <property type="match status" value="1"/>
</dbReference>
<proteinExistence type="predicted"/>
<dbReference type="InterPro" id="IPR050834">
    <property type="entry name" value="Glycosyltransf_2"/>
</dbReference>
<name>A0A8J6MZW8_9DELT</name>
<dbReference type="AlphaFoldDB" id="A0A8J6MZW8"/>
<dbReference type="InterPro" id="IPR001173">
    <property type="entry name" value="Glyco_trans_2-like"/>
</dbReference>
<dbReference type="CDD" id="cd06433">
    <property type="entry name" value="GT_2_WfgS_like"/>
    <property type="match status" value="1"/>
</dbReference>
<comment type="caution">
    <text evidence="3">The sequence shown here is derived from an EMBL/GenBank/DDBJ whole genome shotgun (WGS) entry which is preliminary data.</text>
</comment>
<dbReference type="PANTHER" id="PTHR43685">
    <property type="entry name" value="GLYCOSYLTRANSFERASE"/>
    <property type="match status" value="1"/>
</dbReference>
<dbReference type="EMBL" id="JACNJD010000147">
    <property type="protein sequence ID" value="MBC8176594.1"/>
    <property type="molecule type" value="Genomic_DNA"/>
</dbReference>
<feature type="transmembrane region" description="Helical" evidence="1">
    <location>
        <begin position="274"/>
        <end position="295"/>
    </location>
</feature>
<evidence type="ECO:0000313" key="4">
    <source>
        <dbReference type="Proteomes" id="UP000650524"/>
    </source>
</evidence>
<organism evidence="3 4">
    <name type="scientific">Candidatus Desulfacyla euxinica</name>
    <dbReference type="NCBI Taxonomy" id="2841693"/>
    <lineage>
        <taxon>Bacteria</taxon>
        <taxon>Deltaproteobacteria</taxon>
        <taxon>Candidatus Desulfacyla</taxon>
    </lineage>
</organism>
<feature type="domain" description="Glycosyltransferase 2-like" evidence="2">
    <location>
        <begin position="7"/>
        <end position="131"/>
    </location>
</feature>
<dbReference type="Proteomes" id="UP000650524">
    <property type="component" value="Unassembled WGS sequence"/>
</dbReference>
<evidence type="ECO:0000259" key="2">
    <source>
        <dbReference type="Pfam" id="PF00535"/>
    </source>
</evidence>
<evidence type="ECO:0000313" key="3">
    <source>
        <dbReference type="EMBL" id="MBC8176594.1"/>
    </source>
</evidence>
<dbReference type="SUPFAM" id="SSF53448">
    <property type="entry name" value="Nucleotide-diphospho-sugar transferases"/>
    <property type="match status" value="1"/>
</dbReference>
<dbReference type="Gene3D" id="3.90.550.10">
    <property type="entry name" value="Spore Coat Polysaccharide Biosynthesis Protein SpsA, Chain A"/>
    <property type="match status" value="1"/>
</dbReference>
<keyword evidence="1" id="KW-0472">Membrane</keyword>
<dbReference type="InterPro" id="IPR029044">
    <property type="entry name" value="Nucleotide-diphossugar_trans"/>
</dbReference>
<protein>
    <submittedName>
        <fullName evidence="3">Glycosyltransferase</fullName>
    </submittedName>
</protein>
<gene>
    <name evidence="3" type="ORF">H8E19_04240</name>
</gene>
<dbReference type="PANTHER" id="PTHR43685:SF2">
    <property type="entry name" value="GLYCOSYLTRANSFERASE 2-LIKE DOMAIN-CONTAINING PROTEIN"/>
    <property type="match status" value="1"/>
</dbReference>